<dbReference type="EMBL" id="JALJXV010000010">
    <property type="protein sequence ID" value="MCP1676576.1"/>
    <property type="molecule type" value="Genomic_DNA"/>
</dbReference>
<proteinExistence type="predicted"/>
<sequence length="91" mass="10298">MKISIDVDATPEELRRFIGLPDLQPLQDELLNSIRERMHAGQEGYDPVTLMKPFLPGAHQNMEAFQKLFWDAFRQQGDAMKSPGGKQGGKK</sequence>
<name>A0AAE3G679_9GAMM</name>
<evidence type="ECO:0000313" key="1">
    <source>
        <dbReference type="EMBL" id="MCP1676576.1"/>
    </source>
</evidence>
<accession>A0AAE3G679</accession>
<dbReference type="Proteomes" id="UP001205843">
    <property type="component" value="Unassembled WGS sequence"/>
</dbReference>
<protein>
    <submittedName>
        <fullName evidence="1">Uncharacterized protein</fullName>
    </submittedName>
</protein>
<dbReference type="AlphaFoldDB" id="A0AAE3G679"/>
<keyword evidence="2" id="KW-1185">Reference proteome</keyword>
<evidence type="ECO:0000313" key="2">
    <source>
        <dbReference type="Proteomes" id="UP001205843"/>
    </source>
</evidence>
<reference evidence="1" key="1">
    <citation type="submission" date="2022-03" db="EMBL/GenBank/DDBJ databases">
        <title>Genomic Encyclopedia of Type Strains, Phase III (KMG-III): the genomes of soil and plant-associated and newly described type strains.</title>
        <authorList>
            <person name="Whitman W."/>
        </authorList>
    </citation>
    <scope>NUCLEOTIDE SEQUENCE</scope>
    <source>
        <strain evidence="1">ANL 6-2</strain>
    </source>
</reference>
<dbReference type="RefSeq" id="WP_253483170.1">
    <property type="nucleotide sequence ID" value="NZ_JALJXV010000010.1"/>
</dbReference>
<dbReference type="InterPro" id="IPR045502">
    <property type="entry name" value="DUF6489"/>
</dbReference>
<dbReference type="Pfam" id="PF20099">
    <property type="entry name" value="DUF6489"/>
    <property type="match status" value="1"/>
</dbReference>
<gene>
    <name evidence="1" type="ORF">J2T57_003747</name>
</gene>
<organism evidence="1 2">
    <name type="scientific">Natronocella acetinitrilica</name>
    <dbReference type="NCBI Taxonomy" id="414046"/>
    <lineage>
        <taxon>Bacteria</taxon>
        <taxon>Pseudomonadati</taxon>
        <taxon>Pseudomonadota</taxon>
        <taxon>Gammaproteobacteria</taxon>
        <taxon>Chromatiales</taxon>
        <taxon>Ectothiorhodospiraceae</taxon>
        <taxon>Natronocella</taxon>
    </lineage>
</organism>
<comment type="caution">
    <text evidence="1">The sequence shown here is derived from an EMBL/GenBank/DDBJ whole genome shotgun (WGS) entry which is preliminary data.</text>
</comment>